<dbReference type="SUPFAM" id="SSF48726">
    <property type="entry name" value="Immunoglobulin"/>
    <property type="match status" value="1"/>
</dbReference>
<evidence type="ECO:0000313" key="2">
    <source>
        <dbReference type="Proteomes" id="UP001148838"/>
    </source>
</evidence>
<sequence>MRNVCRRDIGLATTDYRRKECESNTAIRKSGRQERSRDILNDIREYNRKRNDIDRLSLAFFEFFSCYVLYFHNDVICSSSWKRQYFYRLAPLLPRRAYIHTSKQTETPHWFSSELTCGIFVTLQVSWIRRKDYHLLTVGLATYSSDDRFFTAHVRNTQDWALHVRYAKARDGGLYECQVSTHPPSSLFVELQLVGSAVTVPNCNVPTTIYILSVSNGELLRIDRHNKIRSKIANELRLADKYEVYEEIGCLSADGSTPRADIIVTDRKKLWTHSRSHSPF</sequence>
<dbReference type="Gene3D" id="2.60.40.10">
    <property type="entry name" value="Immunoglobulins"/>
    <property type="match status" value="1"/>
</dbReference>
<evidence type="ECO:0008006" key="3">
    <source>
        <dbReference type="Google" id="ProtNLM"/>
    </source>
</evidence>
<keyword evidence="2" id="KW-1185">Reference proteome</keyword>
<evidence type="ECO:0000313" key="1">
    <source>
        <dbReference type="EMBL" id="KAJ4434706.1"/>
    </source>
</evidence>
<proteinExistence type="predicted"/>
<accession>A0ABQ8SLV9</accession>
<organism evidence="1 2">
    <name type="scientific">Periplaneta americana</name>
    <name type="common">American cockroach</name>
    <name type="synonym">Blatta americana</name>
    <dbReference type="NCBI Taxonomy" id="6978"/>
    <lineage>
        <taxon>Eukaryota</taxon>
        <taxon>Metazoa</taxon>
        <taxon>Ecdysozoa</taxon>
        <taxon>Arthropoda</taxon>
        <taxon>Hexapoda</taxon>
        <taxon>Insecta</taxon>
        <taxon>Pterygota</taxon>
        <taxon>Neoptera</taxon>
        <taxon>Polyneoptera</taxon>
        <taxon>Dictyoptera</taxon>
        <taxon>Blattodea</taxon>
        <taxon>Blattoidea</taxon>
        <taxon>Blattidae</taxon>
        <taxon>Blattinae</taxon>
        <taxon>Periplaneta</taxon>
    </lineage>
</organism>
<dbReference type="Proteomes" id="UP001148838">
    <property type="component" value="Unassembled WGS sequence"/>
</dbReference>
<comment type="caution">
    <text evidence="1">The sequence shown here is derived from an EMBL/GenBank/DDBJ whole genome shotgun (WGS) entry which is preliminary data.</text>
</comment>
<dbReference type="InterPro" id="IPR013783">
    <property type="entry name" value="Ig-like_fold"/>
</dbReference>
<dbReference type="PANTHER" id="PTHR23279">
    <property type="entry name" value="DEFECTIVE PROBOSCIS EXTENSION RESPONSE DPR -RELATED"/>
    <property type="match status" value="1"/>
</dbReference>
<gene>
    <name evidence="1" type="ORF">ANN_23274</name>
</gene>
<protein>
    <recommendedName>
        <fullName evidence="3">Ig-like domain-containing protein</fullName>
    </recommendedName>
</protein>
<dbReference type="InterPro" id="IPR036179">
    <property type="entry name" value="Ig-like_dom_sf"/>
</dbReference>
<dbReference type="PANTHER" id="PTHR23279:SF37">
    <property type="entry name" value="DEFECTIVE PROBOSCIS EXTENSION RESPONSE 13, ISOFORM B"/>
    <property type="match status" value="1"/>
</dbReference>
<reference evidence="1 2" key="1">
    <citation type="journal article" date="2022" name="Allergy">
        <title>Genome assembly and annotation of Periplaneta americana reveal a comprehensive cockroach allergen profile.</title>
        <authorList>
            <person name="Wang L."/>
            <person name="Xiong Q."/>
            <person name="Saelim N."/>
            <person name="Wang L."/>
            <person name="Nong W."/>
            <person name="Wan A.T."/>
            <person name="Shi M."/>
            <person name="Liu X."/>
            <person name="Cao Q."/>
            <person name="Hui J.H.L."/>
            <person name="Sookrung N."/>
            <person name="Leung T.F."/>
            <person name="Tungtrongchitr A."/>
            <person name="Tsui S.K.W."/>
        </authorList>
    </citation>
    <scope>NUCLEOTIDE SEQUENCE [LARGE SCALE GENOMIC DNA]</scope>
    <source>
        <strain evidence="1">PWHHKU_190912</strain>
    </source>
</reference>
<name>A0ABQ8SLV9_PERAM</name>
<dbReference type="EMBL" id="JAJSOF020000025">
    <property type="protein sequence ID" value="KAJ4434706.1"/>
    <property type="molecule type" value="Genomic_DNA"/>
</dbReference>
<dbReference type="InterPro" id="IPR037448">
    <property type="entry name" value="Zig-8"/>
</dbReference>